<evidence type="ECO:0000256" key="7">
    <source>
        <dbReference type="ARBA" id="ARBA00031069"/>
    </source>
</evidence>
<evidence type="ECO:0000313" key="11">
    <source>
        <dbReference type="Proteomes" id="UP000252519"/>
    </source>
</evidence>
<dbReference type="GO" id="GO:0045842">
    <property type="term" value="P:positive regulation of mitotic metaphase/anaphase transition"/>
    <property type="evidence" value="ECO:0007669"/>
    <property type="project" value="TreeGrafter"/>
</dbReference>
<keyword evidence="5" id="KW-0833">Ubl conjugation pathway</keyword>
<gene>
    <name evidence="10" type="ORF">ANCCAN_13476</name>
</gene>
<comment type="caution">
    <text evidence="10">The sequence shown here is derived from an EMBL/GenBank/DDBJ whole genome shotgun (WGS) entry which is preliminary data.</text>
</comment>
<dbReference type="EMBL" id="JOJR01000278">
    <property type="protein sequence ID" value="RCN40571.1"/>
    <property type="molecule type" value="Genomic_DNA"/>
</dbReference>
<dbReference type="GO" id="GO:0005680">
    <property type="term" value="C:anaphase-promoting complex"/>
    <property type="evidence" value="ECO:0007669"/>
    <property type="project" value="InterPro"/>
</dbReference>
<keyword evidence="3" id="KW-0132">Cell division</keyword>
<evidence type="ECO:0000256" key="3">
    <source>
        <dbReference type="ARBA" id="ARBA00022618"/>
    </source>
</evidence>
<sequence>MTSAYAEWNQRQDRIVIPFNTRVNLDDLFGNVHSNVVCERITPCKLAIYVLVQSLDELHQDVQPFTPSEHCSLLSALYGMIEHGDMSFLEVKRVVRWMDRTVRKGIYKDFVELIDSYVDGDDIVVQIDVILQTRPNVVNFVCGKSYLGIWLKKLFAEWSQLSTQHIFDFNTKFVEWIQAGDSQVDDPQKMDETDLSEIYLPTTQPVVVPFEIESSGRARKWIANQMHLLQVCPSAALPDNEIMDWCQIIRKSHVDVVEVHLLEMLCHIRAMNLGGAAESLRLYFDYSMFRLSDTIIPASIRACRMGALDQRSLRFSCLLQARLCRIFGDKQAARLLLSECVQQAQNHDVACLRMAMVELAALEAMPPTEADLKALSEGKPSDSLLTTDGLLRMINRAADSESRIDGEEHRDPAVNSVESEQLFDQMNALVHLMAAITAARRCKPPTIVEDGLERAMRCSSGSDDGGRARLISDAAIATTSSVRLRHGLAKAAQSLATSLVETNYADGAAPRHETEAHAIAGVNMVYACAMNGEWDRASHILHRLKMVFTTELNWQAAQYVRLCDNIIAFETSILRGEWEKCTPLLEDIEVLDEAEAALRKSLLMAVRGEISSARNLLESLYAKYETPATVFTHLRLRLQLAMMLSAECRWSAAMEMLQGVREEAIGVEQRNIAAMALRRIGVVQLMSGDHQAGLKSLMECQEPIMRSCSILERTLLSIALADAYLADSNKQESLRLLSKARAQCRQAGAVLFEKFVLQELAMRHHENGNIDERDEYASEFAAIDERYSGHFNWKLV</sequence>
<dbReference type="OrthoDB" id="5773922at2759"/>
<evidence type="ECO:0000256" key="4">
    <source>
        <dbReference type="ARBA" id="ARBA00022776"/>
    </source>
</evidence>
<dbReference type="GO" id="GO:0051301">
    <property type="term" value="P:cell division"/>
    <property type="evidence" value="ECO:0007669"/>
    <property type="project" value="UniProtKB-KW"/>
</dbReference>
<dbReference type="PANTHER" id="PTHR12830:SF9">
    <property type="entry name" value="ANAPHASE-PROMOTING COMPLEX SUBUNIT 5"/>
    <property type="match status" value="1"/>
</dbReference>
<evidence type="ECO:0000256" key="8">
    <source>
        <dbReference type="ARBA" id="ARBA00045696"/>
    </source>
</evidence>
<accession>A0A368G828</accession>
<keyword evidence="6" id="KW-0131">Cell cycle</keyword>
<dbReference type="STRING" id="29170.A0A368G828"/>
<evidence type="ECO:0000259" key="9">
    <source>
        <dbReference type="Pfam" id="PF12862"/>
    </source>
</evidence>
<dbReference type="InterPro" id="IPR026000">
    <property type="entry name" value="Apc5_dom"/>
</dbReference>
<dbReference type="Gene3D" id="1.25.40.10">
    <property type="entry name" value="Tetratricopeptide repeat domain"/>
    <property type="match status" value="1"/>
</dbReference>
<dbReference type="InterPro" id="IPR011990">
    <property type="entry name" value="TPR-like_helical_dom_sf"/>
</dbReference>
<comment type="similarity">
    <text evidence="1">Belongs to the APC5 family.</text>
</comment>
<dbReference type="Pfam" id="PF12862">
    <property type="entry name" value="ANAPC5"/>
    <property type="match status" value="1"/>
</dbReference>
<evidence type="ECO:0000256" key="6">
    <source>
        <dbReference type="ARBA" id="ARBA00023306"/>
    </source>
</evidence>
<evidence type="ECO:0000256" key="2">
    <source>
        <dbReference type="ARBA" id="ARBA00016066"/>
    </source>
</evidence>
<proteinExistence type="inferred from homology"/>
<evidence type="ECO:0000256" key="1">
    <source>
        <dbReference type="ARBA" id="ARBA00007450"/>
    </source>
</evidence>
<dbReference type="UniPathway" id="UPA00143"/>
<evidence type="ECO:0000256" key="5">
    <source>
        <dbReference type="ARBA" id="ARBA00022786"/>
    </source>
</evidence>
<dbReference type="PANTHER" id="PTHR12830">
    <property type="entry name" value="ANAPHASE-PROMOTING COMPLEX SUBUNIT 5"/>
    <property type="match status" value="1"/>
</dbReference>
<evidence type="ECO:0000313" key="10">
    <source>
        <dbReference type="EMBL" id="RCN40571.1"/>
    </source>
</evidence>
<dbReference type="Proteomes" id="UP000252519">
    <property type="component" value="Unassembled WGS sequence"/>
</dbReference>
<comment type="function">
    <text evidence="8">Component of the anaphase promoting complex/cyclosome (APC/C), a cell cycle-regulated E3 ubiquitin ligase that controls progression through mitosis and the G1 phase of the cell cycle. The APC/C complex acts by mediating ubiquitination and subsequent degradation of target proteins: it mainly mediates the formation of 'Lys-11'-linked polyubiquitin chains and, to a lower extent, the formation of 'Lys-48'- and 'Lys-63'-linked polyubiquitin chains. The APC/C complex catalyzes assembly of branched 'Lys-11'-/'Lys-48'-linked branched ubiquitin chains on target proteins.</text>
</comment>
<dbReference type="GO" id="GO:0031145">
    <property type="term" value="P:anaphase-promoting complex-dependent catabolic process"/>
    <property type="evidence" value="ECO:0007669"/>
    <property type="project" value="TreeGrafter"/>
</dbReference>
<dbReference type="GO" id="GO:0070979">
    <property type="term" value="P:protein K11-linked ubiquitination"/>
    <property type="evidence" value="ECO:0007669"/>
    <property type="project" value="TreeGrafter"/>
</dbReference>
<organism evidence="10 11">
    <name type="scientific">Ancylostoma caninum</name>
    <name type="common">Dog hookworm</name>
    <dbReference type="NCBI Taxonomy" id="29170"/>
    <lineage>
        <taxon>Eukaryota</taxon>
        <taxon>Metazoa</taxon>
        <taxon>Ecdysozoa</taxon>
        <taxon>Nematoda</taxon>
        <taxon>Chromadorea</taxon>
        <taxon>Rhabditida</taxon>
        <taxon>Rhabditina</taxon>
        <taxon>Rhabditomorpha</taxon>
        <taxon>Strongyloidea</taxon>
        <taxon>Ancylostomatidae</taxon>
        <taxon>Ancylostomatinae</taxon>
        <taxon>Ancylostoma</taxon>
    </lineage>
</organism>
<keyword evidence="11" id="KW-1185">Reference proteome</keyword>
<dbReference type="InterPro" id="IPR037679">
    <property type="entry name" value="Apc5"/>
</dbReference>
<reference evidence="10 11" key="1">
    <citation type="submission" date="2014-10" db="EMBL/GenBank/DDBJ databases">
        <title>Draft genome of the hookworm Ancylostoma caninum.</title>
        <authorList>
            <person name="Mitreva M."/>
        </authorList>
    </citation>
    <scope>NUCLEOTIDE SEQUENCE [LARGE SCALE GENOMIC DNA]</scope>
    <source>
        <strain evidence="10 11">Baltimore</strain>
    </source>
</reference>
<name>A0A368G828_ANCCA</name>
<dbReference type="AlphaFoldDB" id="A0A368G828"/>
<protein>
    <recommendedName>
        <fullName evidence="2">Anaphase-promoting complex subunit 5</fullName>
    </recommendedName>
    <alternativeName>
        <fullName evidence="7">Cyclosome subunit 5</fullName>
    </alternativeName>
</protein>
<dbReference type="SUPFAM" id="SSF48452">
    <property type="entry name" value="TPR-like"/>
    <property type="match status" value="1"/>
</dbReference>
<keyword evidence="4" id="KW-0498">Mitosis</keyword>
<feature type="domain" description="Anaphase-promoting complex subunit 5" evidence="9">
    <location>
        <begin position="260"/>
        <end position="362"/>
    </location>
</feature>